<reference evidence="2 3" key="1">
    <citation type="submission" date="2024-06" db="EMBL/GenBank/DDBJ databases">
        <authorList>
            <person name="Kraege A."/>
            <person name="Thomma B."/>
        </authorList>
    </citation>
    <scope>NUCLEOTIDE SEQUENCE [LARGE SCALE GENOMIC DNA]</scope>
</reference>
<organism evidence="2 3">
    <name type="scientific">Coccomyxa viridis</name>
    <dbReference type="NCBI Taxonomy" id="1274662"/>
    <lineage>
        <taxon>Eukaryota</taxon>
        <taxon>Viridiplantae</taxon>
        <taxon>Chlorophyta</taxon>
        <taxon>core chlorophytes</taxon>
        <taxon>Trebouxiophyceae</taxon>
        <taxon>Trebouxiophyceae incertae sedis</taxon>
        <taxon>Coccomyxaceae</taxon>
        <taxon>Coccomyxa</taxon>
    </lineage>
</organism>
<accession>A0ABP1FM20</accession>
<evidence type="ECO:0000256" key="1">
    <source>
        <dbReference type="SAM" id="MobiDB-lite"/>
    </source>
</evidence>
<sequence length="269" mass="29280">MAQRQQTPVDPRDIFTELAVIMAKHGYQPTEEETKNVLKMRGVTNVSELGAGVAGGVLMWNATSPRFTGPMLPFSRGGRLMLSIVTAVGATGVGGRWAGNRCLQMLAHQPGPMGGEVCELIKQRDPESPLLRNVPSRMEGDPLARITPWRSEGEGESQDGTPVHNSNPAINMPDTGADTSAGAAGKEPSQASADWGDMGEFSMGPLEAPAFSGAEDNQHPEQRQQHSHTTRRSRAEERRHRRQHHQGSPGSTEELQDYFDNRWDGPPSK</sequence>
<evidence type="ECO:0000313" key="3">
    <source>
        <dbReference type="Proteomes" id="UP001497392"/>
    </source>
</evidence>
<evidence type="ECO:0000313" key="2">
    <source>
        <dbReference type="EMBL" id="CAL5221013.1"/>
    </source>
</evidence>
<feature type="region of interest" description="Disordered" evidence="1">
    <location>
        <begin position="147"/>
        <end position="269"/>
    </location>
</feature>
<gene>
    <name evidence="2" type="primary">g3130</name>
    <name evidence="2" type="ORF">VP750_LOCUS2672</name>
</gene>
<dbReference type="EMBL" id="CAXHTA020000004">
    <property type="protein sequence ID" value="CAL5221013.1"/>
    <property type="molecule type" value="Genomic_DNA"/>
</dbReference>
<name>A0ABP1FM20_9CHLO</name>
<keyword evidence="3" id="KW-1185">Reference proteome</keyword>
<feature type="compositionally biased region" description="Polar residues" evidence="1">
    <location>
        <begin position="158"/>
        <end position="169"/>
    </location>
</feature>
<comment type="caution">
    <text evidence="2">The sequence shown here is derived from an EMBL/GenBank/DDBJ whole genome shotgun (WGS) entry which is preliminary data.</text>
</comment>
<feature type="compositionally biased region" description="Low complexity" evidence="1">
    <location>
        <begin position="174"/>
        <end position="185"/>
    </location>
</feature>
<dbReference type="Proteomes" id="UP001497392">
    <property type="component" value="Unassembled WGS sequence"/>
</dbReference>
<proteinExistence type="predicted"/>
<protein>
    <submittedName>
        <fullName evidence="2">G3130 protein</fullName>
    </submittedName>
</protein>